<comment type="caution">
    <text evidence="7">The sequence shown here is derived from an EMBL/GenBank/DDBJ whole genome shotgun (WGS) entry which is preliminary data.</text>
</comment>
<dbReference type="Pfam" id="PF13416">
    <property type="entry name" value="SBP_bac_8"/>
    <property type="match status" value="1"/>
</dbReference>
<dbReference type="EMBL" id="JBAKFM010000002">
    <property type="protein sequence ID" value="MEX0469093.1"/>
    <property type="molecule type" value="Genomic_DNA"/>
</dbReference>
<protein>
    <recommendedName>
        <fullName evidence="5">Putrescine-binding periplasmic protein</fullName>
    </recommendedName>
</protein>
<comment type="similarity">
    <text evidence="5">Belongs to the bacterial solute-binding protein PotD/PotF family.</text>
</comment>
<dbReference type="RefSeq" id="WP_367958677.1">
    <property type="nucleotide sequence ID" value="NZ_JBAKFK010000002.1"/>
</dbReference>
<evidence type="ECO:0000256" key="1">
    <source>
        <dbReference type="ARBA" id="ARBA00004418"/>
    </source>
</evidence>
<comment type="subcellular location">
    <subcellularLocation>
        <location evidence="1 5">Periplasm</location>
    </subcellularLocation>
</comment>
<dbReference type="SUPFAM" id="SSF53850">
    <property type="entry name" value="Periplasmic binding protein-like II"/>
    <property type="match status" value="1"/>
</dbReference>
<name>A0ABV3TBT4_9GAMM</name>
<feature type="chain" id="PRO_5045611515" description="Putrescine-binding periplasmic protein" evidence="6">
    <location>
        <begin position="26"/>
        <end position="358"/>
    </location>
</feature>
<dbReference type="PANTHER" id="PTHR30222:SF17">
    <property type="entry name" value="SPERMIDINE_PUTRESCINE-BINDING PERIPLASMIC PROTEIN"/>
    <property type="match status" value="1"/>
</dbReference>
<evidence type="ECO:0000313" key="8">
    <source>
        <dbReference type="Proteomes" id="UP001556709"/>
    </source>
</evidence>
<evidence type="ECO:0000313" key="7">
    <source>
        <dbReference type="EMBL" id="MEX0469093.1"/>
    </source>
</evidence>
<keyword evidence="2 5" id="KW-0813">Transport</keyword>
<sequence>MMRSSLLRRHLAALILSLAAAPAVAQFEGETLYLFNWSQYMDPSIIEAFETEYGVEVVENYFNSNGEMFAKLQAGGVSQYDVIVPSNYFVPRLIDSGLVQPLDHDKLSNLDNLLDKFIDPAFDPGNRYSAAYQWGTTGLVYDKAALGEVPATWGVLFDPALNSDQPFAVAEDSQVALGAACAYQGADYDCTSRDALEAAAREVLAAKQRDNFAGFIQGTPVLQQLVRGSVAAGMTYNGDYLFYKSEDPEGFADIEYVIPEEGAEIWVDNMMIPAEAPNPALAHAFIDFILDAEVGAQLSNWNYYSSPNEAALPMLEPILQEPPITATDEEMAVLRFIPSLKGDDLQFVQQLWREVESR</sequence>
<accession>A0ABV3TBT4</accession>
<organism evidence="7 8">
    <name type="scientific">Spiribacter pallidus</name>
    <dbReference type="NCBI Taxonomy" id="1987936"/>
    <lineage>
        <taxon>Bacteria</taxon>
        <taxon>Pseudomonadati</taxon>
        <taxon>Pseudomonadota</taxon>
        <taxon>Gammaproteobacteria</taxon>
        <taxon>Chromatiales</taxon>
        <taxon>Ectothiorhodospiraceae</taxon>
        <taxon>Spiribacter</taxon>
    </lineage>
</organism>
<feature type="signal peptide" evidence="6">
    <location>
        <begin position="1"/>
        <end position="25"/>
    </location>
</feature>
<dbReference type="InterPro" id="IPR006059">
    <property type="entry name" value="SBP"/>
</dbReference>
<dbReference type="InterPro" id="IPR001188">
    <property type="entry name" value="Sperm_putr-bd"/>
</dbReference>
<comment type="function">
    <text evidence="5">Required for the activity of the bacterial periplasmic transport system of putrescine.</text>
</comment>
<dbReference type="CDD" id="cd13590">
    <property type="entry name" value="PBP2_PotD_PotF_like"/>
    <property type="match status" value="1"/>
</dbReference>
<dbReference type="PANTHER" id="PTHR30222">
    <property type="entry name" value="SPERMIDINE/PUTRESCINE-BINDING PERIPLASMIC PROTEIN"/>
    <property type="match status" value="1"/>
</dbReference>
<dbReference type="PIRSF" id="PIRSF019574">
    <property type="entry name" value="Periplasmic_polyamine_BP"/>
    <property type="match status" value="1"/>
</dbReference>
<dbReference type="Gene3D" id="3.40.190.10">
    <property type="entry name" value="Periplasmic binding protein-like II"/>
    <property type="match status" value="2"/>
</dbReference>
<dbReference type="Proteomes" id="UP001556709">
    <property type="component" value="Unassembled WGS sequence"/>
</dbReference>
<evidence type="ECO:0000256" key="2">
    <source>
        <dbReference type="ARBA" id="ARBA00022448"/>
    </source>
</evidence>
<evidence type="ECO:0000256" key="6">
    <source>
        <dbReference type="SAM" id="SignalP"/>
    </source>
</evidence>
<dbReference type="PRINTS" id="PR00909">
    <property type="entry name" value="SPERMDNBNDNG"/>
</dbReference>
<evidence type="ECO:0000256" key="4">
    <source>
        <dbReference type="ARBA" id="ARBA00022764"/>
    </source>
</evidence>
<proteinExistence type="inferred from homology"/>
<keyword evidence="4 5" id="KW-0574">Periplasm</keyword>
<keyword evidence="3 6" id="KW-0732">Signal</keyword>
<evidence type="ECO:0000256" key="5">
    <source>
        <dbReference type="PIRNR" id="PIRNR019574"/>
    </source>
</evidence>
<keyword evidence="8" id="KW-1185">Reference proteome</keyword>
<reference evidence="7 8" key="1">
    <citation type="submission" date="2024-02" db="EMBL/GenBank/DDBJ databases">
        <title>New especies of Spiribacter isolated from saline water.</title>
        <authorList>
            <person name="Leon M.J."/>
            <person name="De La Haba R."/>
            <person name="Sanchez-Porro C."/>
            <person name="Ventosa A."/>
        </authorList>
    </citation>
    <scope>NUCLEOTIDE SEQUENCE [LARGE SCALE GENOMIC DNA]</scope>
    <source>
        <strain evidence="8">ag22IC6-390</strain>
    </source>
</reference>
<evidence type="ECO:0000256" key="3">
    <source>
        <dbReference type="ARBA" id="ARBA00022729"/>
    </source>
</evidence>
<gene>
    <name evidence="7" type="ORF">V6X73_05070</name>
</gene>